<dbReference type="KEGG" id="pacr:FXN63_02135"/>
<dbReference type="EMBL" id="CP043046">
    <property type="protein sequence ID" value="QEI04770.1"/>
    <property type="molecule type" value="Genomic_DNA"/>
</dbReference>
<gene>
    <name evidence="2" type="ORF">FXN63_02135</name>
</gene>
<evidence type="ECO:0008006" key="4">
    <source>
        <dbReference type="Google" id="ProtNLM"/>
    </source>
</evidence>
<dbReference type="PROSITE" id="PS51257">
    <property type="entry name" value="PROKAR_LIPOPROTEIN"/>
    <property type="match status" value="1"/>
</dbReference>
<name>A0A5C0AV32_9BURK</name>
<feature type="signal peptide" evidence="1">
    <location>
        <begin position="1"/>
        <end position="26"/>
    </location>
</feature>
<proteinExistence type="predicted"/>
<dbReference type="RefSeq" id="WP_148812396.1">
    <property type="nucleotide sequence ID" value="NZ_CP043046.1"/>
</dbReference>
<reference evidence="2 3" key="1">
    <citation type="submission" date="2019-08" db="EMBL/GenBank/DDBJ databases">
        <title>Amphibian skin-associated Pigmentiphaga: genome sequence and occurrence across geography and hosts.</title>
        <authorList>
            <person name="Bletz M.C."/>
            <person name="Bunk B."/>
            <person name="Sproeer C."/>
            <person name="Biwer P."/>
            <person name="Reiter S."/>
            <person name="Rabemananjara F.C.E."/>
            <person name="Schulz S."/>
            <person name="Overmann J."/>
            <person name="Vences M."/>
        </authorList>
    </citation>
    <scope>NUCLEOTIDE SEQUENCE [LARGE SCALE GENOMIC DNA]</scope>
    <source>
        <strain evidence="2 3">Mada1488</strain>
    </source>
</reference>
<accession>A0A5C0AV32</accession>
<dbReference type="AlphaFoldDB" id="A0A5C0AV32"/>
<sequence length="177" mass="19326">MLLKKTLLLKKAAVMLFSVGTLSACGQQNEPPSEAGMTLNPEQLKALNTDRSLENRRVSVVGYPLICNPATAYRPGEVAVIEIHAQQDCSSPQVAKANITIAGKDAAKPRFRILDLQPRNLMLLDQLIDNETTTFISDDYQTIPPKTSVRVTGVVTYPYGDKSRIPVLDKVALDAGF</sequence>
<keyword evidence="3" id="KW-1185">Reference proteome</keyword>
<protein>
    <recommendedName>
        <fullName evidence="4">Lipoprotein</fullName>
    </recommendedName>
</protein>
<keyword evidence="1" id="KW-0732">Signal</keyword>
<dbReference type="Proteomes" id="UP000325161">
    <property type="component" value="Chromosome"/>
</dbReference>
<evidence type="ECO:0000256" key="1">
    <source>
        <dbReference type="SAM" id="SignalP"/>
    </source>
</evidence>
<organism evidence="2 3">
    <name type="scientific">Pigmentiphaga aceris</name>
    <dbReference type="NCBI Taxonomy" id="1940612"/>
    <lineage>
        <taxon>Bacteria</taxon>
        <taxon>Pseudomonadati</taxon>
        <taxon>Pseudomonadota</taxon>
        <taxon>Betaproteobacteria</taxon>
        <taxon>Burkholderiales</taxon>
        <taxon>Alcaligenaceae</taxon>
        <taxon>Pigmentiphaga</taxon>
    </lineage>
</organism>
<evidence type="ECO:0000313" key="3">
    <source>
        <dbReference type="Proteomes" id="UP000325161"/>
    </source>
</evidence>
<feature type="chain" id="PRO_5022832657" description="Lipoprotein" evidence="1">
    <location>
        <begin position="27"/>
        <end position="177"/>
    </location>
</feature>
<evidence type="ECO:0000313" key="2">
    <source>
        <dbReference type="EMBL" id="QEI04770.1"/>
    </source>
</evidence>